<name>A0AAP0KJM9_9MAGN</name>
<accession>A0AAP0KJM9</accession>
<sequence length="89" mass="10657">MHFLEKNQDDAFSNGSYSFHKYIYNLYDLGLQRMEKQRKAIVRGFEVVKLVEGCFSLGACERAWSVNPLVKKYWYDKDTWKKGKWVYFG</sequence>
<dbReference type="Proteomes" id="UP001417504">
    <property type="component" value="Unassembled WGS sequence"/>
</dbReference>
<keyword evidence="2" id="KW-1185">Reference proteome</keyword>
<gene>
    <name evidence="1" type="ORF">Sjap_001246</name>
</gene>
<organism evidence="1 2">
    <name type="scientific">Stephania japonica</name>
    <dbReference type="NCBI Taxonomy" id="461633"/>
    <lineage>
        <taxon>Eukaryota</taxon>
        <taxon>Viridiplantae</taxon>
        <taxon>Streptophyta</taxon>
        <taxon>Embryophyta</taxon>
        <taxon>Tracheophyta</taxon>
        <taxon>Spermatophyta</taxon>
        <taxon>Magnoliopsida</taxon>
        <taxon>Ranunculales</taxon>
        <taxon>Menispermaceae</taxon>
        <taxon>Menispermoideae</taxon>
        <taxon>Cissampelideae</taxon>
        <taxon>Stephania</taxon>
    </lineage>
</organism>
<evidence type="ECO:0000313" key="2">
    <source>
        <dbReference type="Proteomes" id="UP001417504"/>
    </source>
</evidence>
<comment type="caution">
    <text evidence="1">The sequence shown here is derived from an EMBL/GenBank/DDBJ whole genome shotgun (WGS) entry which is preliminary data.</text>
</comment>
<proteinExistence type="predicted"/>
<dbReference type="AlphaFoldDB" id="A0AAP0KJM9"/>
<dbReference type="EMBL" id="JBBNAE010000001">
    <property type="protein sequence ID" value="KAK9153766.1"/>
    <property type="molecule type" value="Genomic_DNA"/>
</dbReference>
<protein>
    <submittedName>
        <fullName evidence="1">Uncharacterized protein</fullName>
    </submittedName>
</protein>
<reference evidence="1 2" key="1">
    <citation type="submission" date="2024-01" db="EMBL/GenBank/DDBJ databases">
        <title>Genome assemblies of Stephania.</title>
        <authorList>
            <person name="Yang L."/>
        </authorList>
    </citation>
    <scope>NUCLEOTIDE SEQUENCE [LARGE SCALE GENOMIC DNA]</scope>
    <source>
        <strain evidence="1">QJT</strain>
        <tissue evidence="1">Leaf</tissue>
    </source>
</reference>
<evidence type="ECO:0000313" key="1">
    <source>
        <dbReference type="EMBL" id="KAK9153766.1"/>
    </source>
</evidence>